<gene>
    <name evidence="2" type="ORF">STAS_26689</name>
</gene>
<dbReference type="Proteomes" id="UP000325081">
    <property type="component" value="Unassembled WGS sequence"/>
</dbReference>
<proteinExistence type="predicted"/>
<organism evidence="2 3">
    <name type="scientific">Striga asiatica</name>
    <name type="common">Asiatic witchweed</name>
    <name type="synonym">Buchnera asiatica</name>
    <dbReference type="NCBI Taxonomy" id="4170"/>
    <lineage>
        <taxon>Eukaryota</taxon>
        <taxon>Viridiplantae</taxon>
        <taxon>Streptophyta</taxon>
        <taxon>Embryophyta</taxon>
        <taxon>Tracheophyta</taxon>
        <taxon>Spermatophyta</taxon>
        <taxon>Magnoliopsida</taxon>
        <taxon>eudicotyledons</taxon>
        <taxon>Gunneridae</taxon>
        <taxon>Pentapetalae</taxon>
        <taxon>asterids</taxon>
        <taxon>lamiids</taxon>
        <taxon>Lamiales</taxon>
        <taxon>Orobanchaceae</taxon>
        <taxon>Buchnereae</taxon>
        <taxon>Striga</taxon>
    </lineage>
</organism>
<evidence type="ECO:0000256" key="1">
    <source>
        <dbReference type="SAM" id="MobiDB-lite"/>
    </source>
</evidence>
<feature type="region of interest" description="Disordered" evidence="1">
    <location>
        <begin position="1"/>
        <end position="22"/>
    </location>
</feature>
<keyword evidence="3" id="KW-1185">Reference proteome</keyword>
<evidence type="ECO:0000313" key="2">
    <source>
        <dbReference type="EMBL" id="GER49442.1"/>
    </source>
</evidence>
<feature type="region of interest" description="Disordered" evidence="1">
    <location>
        <begin position="35"/>
        <end position="183"/>
    </location>
</feature>
<accession>A0A5A7QWW3</accession>
<feature type="compositionally biased region" description="Basic residues" evidence="1">
    <location>
        <begin position="80"/>
        <end position="96"/>
    </location>
</feature>
<evidence type="ECO:0000313" key="3">
    <source>
        <dbReference type="Proteomes" id="UP000325081"/>
    </source>
</evidence>
<dbReference type="EMBL" id="BKCP01008593">
    <property type="protein sequence ID" value="GER49442.1"/>
    <property type="molecule type" value="Genomic_DNA"/>
</dbReference>
<feature type="compositionally biased region" description="Polar residues" evidence="1">
    <location>
        <begin position="119"/>
        <end position="139"/>
    </location>
</feature>
<name>A0A5A7QWW3_STRAF</name>
<feature type="compositionally biased region" description="Polar residues" evidence="1">
    <location>
        <begin position="1"/>
        <end position="16"/>
    </location>
</feature>
<sequence>MPQSGHQMPCSPSSLCSPKRSAIPVDSIADEIQVENGGVGTLEAEENVGPHRLRPPTGAPPIAVTQPLVAADAGGPPANHHARAQHTHTHKEHHRPLPPPPPPTARTVPSATREVVIRTASSPSPSVSWPQLNVASAPQANGGGVNKVGRQLFRRQARRSRWSDAKLRSAPAMADTGLLGPER</sequence>
<comment type="caution">
    <text evidence="2">The sequence shown here is derived from an EMBL/GenBank/DDBJ whole genome shotgun (WGS) entry which is preliminary data.</text>
</comment>
<protein>
    <submittedName>
        <fullName evidence="2">Exostosin family protein</fullName>
    </submittedName>
</protein>
<dbReference type="AlphaFoldDB" id="A0A5A7QWW3"/>
<reference evidence="3" key="1">
    <citation type="journal article" date="2019" name="Curr. Biol.">
        <title>Genome Sequence of Striga asiatica Provides Insight into the Evolution of Plant Parasitism.</title>
        <authorList>
            <person name="Yoshida S."/>
            <person name="Kim S."/>
            <person name="Wafula E.K."/>
            <person name="Tanskanen J."/>
            <person name="Kim Y.M."/>
            <person name="Honaas L."/>
            <person name="Yang Z."/>
            <person name="Spallek T."/>
            <person name="Conn C.E."/>
            <person name="Ichihashi Y."/>
            <person name="Cheong K."/>
            <person name="Cui S."/>
            <person name="Der J.P."/>
            <person name="Gundlach H."/>
            <person name="Jiao Y."/>
            <person name="Hori C."/>
            <person name="Ishida J.K."/>
            <person name="Kasahara H."/>
            <person name="Kiba T."/>
            <person name="Kim M.S."/>
            <person name="Koo N."/>
            <person name="Laohavisit A."/>
            <person name="Lee Y.H."/>
            <person name="Lumba S."/>
            <person name="McCourt P."/>
            <person name="Mortimer J.C."/>
            <person name="Mutuku J.M."/>
            <person name="Nomura T."/>
            <person name="Sasaki-Sekimoto Y."/>
            <person name="Seto Y."/>
            <person name="Wang Y."/>
            <person name="Wakatake T."/>
            <person name="Sakakibara H."/>
            <person name="Demura T."/>
            <person name="Yamaguchi S."/>
            <person name="Yoneyama K."/>
            <person name="Manabe R.I."/>
            <person name="Nelson D.C."/>
            <person name="Schulman A.H."/>
            <person name="Timko M.P."/>
            <person name="dePamphilis C.W."/>
            <person name="Choi D."/>
            <person name="Shirasu K."/>
        </authorList>
    </citation>
    <scope>NUCLEOTIDE SEQUENCE [LARGE SCALE GENOMIC DNA]</scope>
    <source>
        <strain evidence="3">cv. UVA1</strain>
    </source>
</reference>